<dbReference type="Pfam" id="PF12222">
    <property type="entry name" value="PNGaseA"/>
    <property type="match status" value="1"/>
</dbReference>
<gene>
    <name evidence="3" type="ORF">GIB67_039950</name>
</gene>
<evidence type="ECO:0000256" key="1">
    <source>
        <dbReference type="SAM" id="SignalP"/>
    </source>
</evidence>
<keyword evidence="4" id="KW-1185">Reference proteome</keyword>
<proteinExistence type="predicted"/>
<accession>A0A7J7P3H0</accession>
<comment type="caution">
    <text evidence="3">The sequence shown here is derived from an EMBL/GenBank/DDBJ whole genome shotgun (WGS) entry which is preliminary data.</text>
</comment>
<organism evidence="3 4">
    <name type="scientific">Kingdonia uniflora</name>
    <dbReference type="NCBI Taxonomy" id="39325"/>
    <lineage>
        <taxon>Eukaryota</taxon>
        <taxon>Viridiplantae</taxon>
        <taxon>Streptophyta</taxon>
        <taxon>Embryophyta</taxon>
        <taxon>Tracheophyta</taxon>
        <taxon>Spermatophyta</taxon>
        <taxon>Magnoliopsida</taxon>
        <taxon>Ranunculales</taxon>
        <taxon>Circaeasteraceae</taxon>
        <taxon>Kingdonia</taxon>
    </lineage>
</organism>
<reference evidence="3 4" key="1">
    <citation type="journal article" date="2020" name="IScience">
        <title>Genome Sequencing of the Endangered Kingdonia uniflora (Circaeasteraceae, Ranunculales) Reveals Potential Mechanisms of Evolutionary Specialization.</title>
        <authorList>
            <person name="Sun Y."/>
            <person name="Deng T."/>
            <person name="Zhang A."/>
            <person name="Moore M.J."/>
            <person name="Landis J.B."/>
            <person name="Lin N."/>
            <person name="Zhang H."/>
            <person name="Zhang X."/>
            <person name="Huang J."/>
            <person name="Zhang X."/>
            <person name="Sun H."/>
            <person name="Wang H."/>
        </authorList>
    </citation>
    <scope>NUCLEOTIDE SEQUENCE [LARGE SCALE GENOMIC DNA]</scope>
    <source>
        <strain evidence="3">TB1705</strain>
        <tissue evidence="3">Leaf</tissue>
    </source>
</reference>
<dbReference type="PANTHER" id="PTHR31104">
    <property type="entry name" value="PEPTIDE-N4-(N-ACETYL-BETA-GLUCOSAMINYL)ASPARAGINE AMIDASE A PROTEIN"/>
    <property type="match status" value="1"/>
</dbReference>
<dbReference type="AlphaFoldDB" id="A0A7J7P3H0"/>
<keyword evidence="1" id="KW-0732">Signal</keyword>
<evidence type="ECO:0000259" key="2">
    <source>
        <dbReference type="Pfam" id="PF12222"/>
    </source>
</evidence>
<dbReference type="Proteomes" id="UP000541444">
    <property type="component" value="Unassembled WGS sequence"/>
</dbReference>
<dbReference type="OrthoDB" id="339900at2759"/>
<evidence type="ECO:0000313" key="4">
    <source>
        <dbReference type="Proteomes" id="UP000541444"/>
    </source>
</evidence>
<protein>
    <recommendedName>
        <fullName evidence="2">Peptide N-acetyl-beta-D-glucosaminyl asparaginase amidase A N-terminal domain-containing protein</fullName>
    </recommendedName>
</protein>
<sequence>MTSSLFPSLLFSLLLLYQPFCSNANLHETNIFKSQLLSNQQPPQDTPITTFFEVTKPIKPPPKAKPCASLLLLQHYFGYTYGKPPVLVDYRPPRDCPSKGGFSKVVLEWKATCKGRQFDRIFGVWLNGVELLRSCTAEPRATGIVWTVEKDITRYSSLLMKEQTLAVYLANLIDDTYTGVYHVNLTFHFYANEQHQQQQPHYRIKRNVGDLVPGFGSPADLVLPISRKLPLNDGLWFLIENSTDVQVKEFKVPRNAYRGVLEVYVSYHSSDEFWYGNPPNDYLAANNLTDTPGNGPFREVVVSLDGKVVGAVCPFTVVYTGGISPLLWRPISGIGSFDLPSYDIEITPFLGEILDGKLHKFGFGVTDALNVWFVNANLHLWLDHKSMKTKGALTSYNSPTPIVSLVSNFKGLNGTFLTNVSRSISSTGWVRSSHGRIVTNSLQKFNFVNSMEFGKDGNMQIISQTIDANHSVYANLPSSLMYSVEVLQKFPLYLYTDNVDQGNNSYSSLGNITLGFNEDRFLGTRYGFLKSSLENFQNGQSNMLVKGNIVTSGLGSTQQVYKYSGTGDCYLRNVSSTNYTILHDTSVNHCRGNRKPGSVFGFGTWRPVPARRAFLASDLHYAKKWGVDQLTGGFQ</sequence>
<feature type="domain" description="Peptide N-acetyl-beta-D-glucosaminyl asparaginase amidase A N-terminal" evidence="2">
    <location>
        <begin position="57"/>
        <end position="398"/>
    </location>
</feature>
<dbReference type="InterPro" id="IPR056948">
    <property type="entry name" value="PNGaseA_N"/>
</dbReference>
<dbReference type="InterPro" id="IPR021102">
    <property type="entry name" value="PNGase_A"/>
</dbReference>
<evidence type="ECO:0000313" key="3">
    <source>
        <dbReference type="EMBL" id="KAF6173999.1"/>
    </source>
</evidence>
<feature type="chain" id="PRO_5029583837" description="Peptide N-acetyl-beta-D-glucosaminyl asparaginase amidase A N-terminal domain-containing protein" evidence="1">
    <location>
        <begin position="25"/>
        <end position="635"/>
    </location>
</feature>
<name>A0A7J7P3H0_9MAGN</name>
<dbReference type="Pfam" id="PF25156">
    <property type="entry name" value="PNGase_A_C"/>
    <property type="match status" value="1"/>
</dbReference>
<dbReference type="EMBL" id="JACGCM010000309">
    <property type="protein sequence ID" value="KAF6173999.1"/>
    <property type="molecule type" value="Genomic_DNA"/>
</dbReference>
<feature type="signal peptide" evidence="1">
    <location>
        <begin position="1"/>
        <end position="24"/>
    </location>
</feature>